<keyword evidence="11" id="KW-1185">Reference proteome</keyword>
<name>A0ABP8U8W4_9ACTN</name>
<evidence type="ECO:0000256" key="3">
    <source>
        <dbReference type="ARBA" id="ARBA00006206"/>
    </source>
</evidence>
<evidence type="ECO:0000256" key="7">
    <source>
        <dbReference type="ARBA" id="ARBA00023277"/>
    </source>
</evidence>
<gene>
    <name evidence="10" type="ORF">GCM10023196_025850</name>
</gene>
<keyword evidence="7 8" id="KW-0119">Carbohydrate metabolism</keyword>
<dbReference type="InterPro" id="IPR015443">
    <property type="entry name" value="Aldose_1-epimerase"/>
</dbReference>
<evidence type="ECO:0000256" key="2">
    <source>
        <dbReference type="ARBA" id="ARBA00005028"/>
    </source>
</evidence>
<evidence type="ECO:0000256" key="9">
    <source>
        <dbReference type="SAM" id="SignalP"/>
    </source>
</evidence>
<sequence length="388" mass="41901">MPLRPTKSRLIGMAALAALAALVTGVLPAANVEAASKPTISKDLFGTLSDGTKVWRYTLSSNAISVKIITYGGIVQRLDAPDRHGHRTNVVLGFAKLDDYVAKNNPGPYFGALIGRYANRIAKGTFTLDGTTYHLPLNNNGNSLHGGPKGFDTKVWTATPGKGKDSVSLRLDYTSPDGEMNYPGTLKASATYTLSGHNLRIDYRATTDKATIVNLTNHSYFNLAGEGSGGIYDHRLLLNANRYTPVDSTLIPTGQLAPVAGTPMDFTKPTPIGARIRNNFQQLAYGQGYDHNWVLGGSGFRLAAEVSEPTSGRVLKMYTDQPGIQFYSGNFLDGTLYGTSGRQYRQGDGFALETQHFPDSPNHANFPSTVLRPGQTYRTSTVYSLSAH</sequence>
<keyword evidence="9" id="KW-0732">Signal</keyword>
<dbReference type="EMBL" id="BAABHK010000003">
    <property type="protein sequence ID" value="GAA4624690.1"/>
    <property type="molecule type" value="Genomic_DNA"/>
</dbReference>
<dbReference type="InterPro" id="IPR008183">
    <property type="entry name" value="Aldose_1/G6P_1-epimerase"/>
</dbReference>
<keyword evidence="6 8" id="KW-0413">Isomerase</keyword>
<comment type="caution">
    <text evidence="10">The sequence shown here is derived from an EMBL/GenBank/DDBJ whole genome shotgun (WGS) entry which is preliminary data.</text>
</comment>
<dbReference type="InterPro" id="IPR047215">
    <property type="entry name" value="Galactose_mutarotase-like"/>
</dbReference>
<organism evidence="10 11">
    <name type="scientific">Actinoallomurus vinaceus</name>
    <dbReference type="NCBI Taxonomy" id="1080074"/>
    <lineage>
        <taxon>Bacteria</taxon>
        <taxon>Bacillati</taxon>
        <taxon>Actinomycetota</taxon>
        <taxon>Actinomycetes</taxon>
        <taxon>Streptosporangiales</taxon>
        <taxon>Thermomonosporaceae</taxon>
        <taxon>Actinoallomurus</taxon>
    </lineage>
</organism>
<dbReference type="NCBIfam" id="NF008277">
    <property type="entry name" value="PRK11055.1"/>
    <property type="match status" value="1"/>
</dbReference>
<evidence type="ECO:0000256" key="5">
    <source>
        <dbReference type="ARBA" id="ARBA00014165"/>
    </source>
</evidence>
<dbReference type="Gene3D" id="2.70.98.10">
    <property type="match status" value="1"/>
</dbReference>
<dbReference type="CDD" id="cd09019">
    <property type="entry name" value="galactose_mutarotase_like"/>
    <property type="match status" value="1"/>
</dbReference>
<dbReference type="PROSITE" id="PS00545">
    <property type="entry name" value="ALDOSE_1_EPIMERASE"/>
    <property type="match status" value="1"/>
</dbReference>
<reference evidence="11" key="1">
    <citation type="journal article" date="2019" name="Int. J. Syst. Evol. Microbiol.">
        <title>The Global Catalogue of Microorganisms (GCM) 10K type strain sequencing project: providing services to taxonomists for standard genome sequencing and annotation.</title>
        <authorList>
            <consortium name="The Broad Institute Genomics Platform"/>
            <consortium name="The Broad Institute Genome Sequencing Center for Infectious Disease"/>
            <person name="Wu L."/>
            <person name="Ma J."/>
        </authorList>
    </citation>
    <scope>NUCLEOTIDE SEQUENCE [LARGE SCALE GENOMIC DNA]</scope>
    <source>
        <strain evidence="11">JCM 17939</strain>
    </source>
</reference>
<evidence type="ECO:0000256" key="8">
    <source>
        <dbReference type="PIRNR" id="PIRNR005096"/>
    </source>
</evidence>
<dbReference type="Proteomes" id="UP001501442">
    <property type="component" value="Unassembled WGS sequence"/>
</dbReference>
<dbReference type="Pfam" id="PF01263">
    <property type="entry name" value="Aldose_epim"/>
    <property type="match status" value="1"/>
</dbReference>
<evidence type="ECO:0000256" key="4">
    <source>
        <dbReference type="ARBA" id="ARBA00013185"/>
    </source>
</evidence>
<protein>
    <recommendedName>
        <fullName evidence="5 8">Aldose 1-epimerase</fullName>
        <ecNumber evidence="4 8">5.1.3.3</ecNumber>
    </recommendedName>
</protein>
<evidence type="ECO:0000256" key="6">
    <source>
        <dbReference type="ARBA" id="ARBA00023235"/>
    </source>
</evidence>
<comment type="pathway">
    <text evidence="2 8">Carbohydrate metabolism; hexose metabolism.</text>
</comment>
<dbReference type="InterPro" id="IPR011013">
    <property type="entry name" value="Gal_mutarotase_sf_dom"/>
</dbReference>
<dbReference type="PANTHER" id="PTHR10091">
    <property type="entry name" value="ALDOSE-1-EPIMERASE"/>
    <property type="match status" value="1"/>
</dbReference>
<dbReference type="EC" id="5.1.3.3" evidence="4 8"/>
<dbReference type="InterPro" id="IPR014718">
    <property type="entry name" value="GH-type_carb-bd"/>
</dbReference>
<dbReference type="PANTHER" id="PTHR10091:SF0">
    <property type="entry name" value="GALACTOSE MUTAROTASE"/>
    <property type="match status" value="1"/>
</dbReference>
<evidence type="ECO:0000256" key="1">
    <source>
        <dbReference type="ARBA" id="ARBA00001614"/>
    </source>
</evidence>
<dbReference type="SUPFAM" id="SSF74650">
    <property type="entry name" value="Galactose mutarotase-like"/>
    <property type="match status" value="1"/>
</dbReference>
<comment type="catalytic activity">
    <reaction evidence="1 8">
        <text>alpha-D-glucose = beta-D-glucose</text>
        <dbReference type="Rhea" id="RHEA:10264"/>
        <dbReference type="ChEBI" id="CHEBI:15903"/>
        <dbReference type="ChEBI" id="CHEBI:17925"/>
        <dbReference type="EC" id="5.1.3.3"/>
    </reaction>
</comment>
<feature type="signal peptide" evidence="9">
    <location>
        <begin position="1"/>
        <end position="29"/>
    </location>
</feature>
<evidence type="ECO:0000313" key="11">
    <source>
        <dbReference type="Proteomes" id="UP001501442"/>
    </source>
</evidence>
<dbReference type="InterPro" id="IPR018052">
    <property type="entry name" value="Ald1_epimerase_CS"/>
</dbReference>
<proteinExistence type="inferred from homology"/>
<accession>A0ABP8U8W4</accession>
<comment type="similarity">
    <text evidence="3 8">Belongs to the aldose epimerase family.</text>
</comment>
<dbReference type="RefSeq" id="WP_345430971.1">
    <property type="nucleotide sequence ID" value="NZ_BAABHK010000003.1"/>
</dbReference>
<feature type="chain" id="PRO_5046375812" description="Aldose 1-epimerase" evidence="9">
    <location>
        <begin position="30"/>
        <end position="388"/>
    </location>
</feature>
<dbReference type="PIRSF" id="PIRSF005096">
    <property type="entry name" value="GALM"/>
    <property type="match status" value="1"/>
</dbReference>
<evidence type="ECO:0000313" key="10">
    <source>
        <dbReference type="EMBL" id="GAA4624690.1"/>
    </source>
</evidence>